<organism evidence="4 5">
    <name type="scientific">Drechslerella dactyloides</name>
    <name type="common">Nematode-trapping fungus</name>
    <name type="synonym">Arthrobotrys dactyloides</name>
    <dbReference type="NCBI Taxonomy" id="74499"/>
    <lineage>
        <taxon>Eukaryota</taxon>
        <taxon>Fungi</taxon>
        <taxon>Dikarya</taxon>
        <taxon>Ascomycota</taxon>
        <taxon>Pezizomycotina</taxon>
        <taxon>Orbiliomycetes</taxon>
        <taxon>Orbiliales</taxon>
        <taxon>Orbiliaceae</taxon>
        <taxon>Drechslerella</taxon>
    </lineage>
</organism>
<keyword evidence="3" id="KW-0732">Signal</keyword>
<evidence type="ECO:0000256" key="1">
    <source>
        <dbReference type="SAM" id="MobiDB-lite"/>
    </source>
</evidence>
<evidence type="ECO:0000256" key="3">
    <source>
        <dbReference type="SAM" id="SignalP"/>
    </source>
</evidence>
<feature type="transmembrane region" description="Helical" evidence="2">
    <location>
        <begin position="293"/>
        <end position="314"/>
    </location>
</feature>
<keyword evidence="2" id="KW-0472">Membrane</keyword>
<evidence type="ECO:0000313" key="5">
    <source>
        <dbReference type="Proteomes" id="UP001221413"/>
    </source>
</evidence>
<dbReference type="EMBL" id="JAQGDS010000006">
    <property type="protein sequence ID" value="KAJ6259449.1"/>
    <property type="molecule type" value="Genomic_DNA"/>
</dbReference>
<protein>
    <submittedName>
        <fullName evidence="4">Uncharacterized protein</fullName>
    </submittedName>
</protein>
<dbReference type="PRINTS" id="PR01217">
    <property type="entry name" value="PRICHEXTENSN"/>
</dbReference>
<feature type="region of interest" description="Disordered" evidence="1">
    <location>
        <begin position="64"/>
        <end position="87"/>
    </location>
</feature>
<reference evidence="4" key="1">
    <citation type="submission" date="2023-01" db="EMBL/GenBank/DDBJ databases">
        <title>The chitinases involved in constricting ring structure development in the nematode-trapping fungus Drechslerella dactyloides.</title>
        <authorList>
            <person name="Wang R."/>
            <person name="Zhang L."/>
            <person name="Tang P."/>
            <person name="Li S."/>
            <person name="Liang L."/>
        </authorList>
    </citation>
    <scope>NUCLEOTIDE SEQUENCE</scope>
    <source>
        <strain evidence="4">YMF1.00031</strain>
    </source>
</reference>
<keyword evidence="5" id="KW-1185">Reference proteome</keyword>
<feature type="chain" id="PRO_5042275770" evidence="3">
    <location>
        <begin position="19"/>
        <end position="315"/>
    </location>
</feature>
<evidence type="ECO:0000256" key="2">
    <source>
        <dbReference type="SAM" id="Phobius"/>
    </source>
</evidence>
<dbReference type="AlphaFoldDB" id="A0AAD6NID9"/>
<feature type="signal peptide" evidence="3">
    <location>
        <begin position="1"/>
        <end position="18"/>
    </location>
</feature>
<accession>A0AAD6NID9</accession>
<evidence type="ECO:0000313" key="4">
    <source>
        <dbReference type="EMBL" id="KAJ6259449.1"/>
    </source>
</evidence>
<sequence length="315" mass="32218">MRFATFAATSAAVTGALAQAYYEQPVYHTSNGQVYTSIKTCTDKPTGPTEGSYGAPSSAPGYAAPSDHPVYGAPSNTDHGYGAPTGGSYPVPTKEATYPAPSKGPEYGAEVTYTSYAHITITSCADYVKNCPGSVYTSPVYSVSTCTGETPAYTPPAYSPPAYTPPEYSPPSNNSGYGAPPPVYSAPPTYTAPPTYGGDHGKETLTTTYYTTVCPGANYCYATTVTSTYCPNPTPAPPHEVPTYAPAPPPVYSAPAPVYSAPAPHYSAPAPPPTYGQNATSTYAPPPSYTGAASVNAVSFGVAAIAGLAALLIAA</sequence>
<gene>
    <name evidence="4" type="ORF">Dda_5086</name>
</gene>
<keyword evidence="2" id="KW-1133">Transmembrane helix</keyword>
<comment type="caution">
    <text evidence="4">The sequence shown here is derived from an EMBL/GenBank/DDBJ whole genome shotgun (WGS) entry which is preliminary data.</text>
</comment>
<proteinExistence type="predicted"/>
<keyword evidence="2" id="KW-0812">Transmembrane</keyword>
<name>A0AAD6NID9_DREDA</name>
<dbReference type="Proteomes" id="UP001221413">
    <property type="component" value="Unassembled WGS sequence"/>
</dbReference>